<evidence type="ECO:0000256" key="3">
    <source>
        <dbReference type="ARBA" id="ARBA00023027"/>
    </source>
</evidence>
<dbReference type="SUPFAM" id="SSF53659">
    <property type="entry name" value="Isocitrate/Isopropylmalate dehydrogenase-like"/>
    <property type="match status" value="1"/>
</dbReference>
<evidence type="ECO:0000256" key="1">
    <source>
        <dbReference type="ARBA" id="ARBA00022723"/>
    </source>
</evidence>
<dbReference type="NCBIfam" id="TIGR00557">
    <property type="entry name" value="pdxA"/>
    <property type="match status" value="1"/>
</dbReference>
<dbReference type="PANTHER" id="PTHR30004:SF6">
    <property type="entry name" value="D-THREONATE 4-PHOSPHATE DEHYDROGENASE"/>
    <property type="match status" value="1"/>
</dbReference>
<evidence type="ECO:0000256" key="2">
    <source>
        <dbReference type="ARBA" id="ARBA00023002"/>
    </source>
</evidence>
<accession>A0ABR4XLC5</accession>
<reference evidence="4 5" key="1">
    <citation type="submission" date="2014-08" db="EMBL/GenBank/DDBJ databases">
        <title>Porphyromonas canoris strain:OH2762 Genome sequencing.</title>
        <authorList>
            <person name="Wallis C."/>
            <person name="Deusch O."/>
            <person name="O'Flynn C."/>
            <person name="Davis I."/>
            <person name="Jospin G."/>
            <person name="Darling A.E."/>
            <person name="Coil D.A."/>
            <person name="Alexiev A."/>
            <person name="Horsfall A."/>
            <person name="Kirkwood N."/>
            <person name="Harris S."/>
            <person name="Eisen J.A."/>
        </authorList>
    </citation>
    <scope>NUCLEOTIDE SEQUENCE [LARGE SCALE GENOMIC DNA]</scope>
    <source>
        <strain evidence="5">COT-108 OH2762</strain>
    </source>
</reference>
<proteinExistence type="predicted"/>
<evidence type="ECO:0008006" key="6">
    <source>
        <dbReference type="Google" id="ProtNLM"/>
    </source>
</evidence>
<comment type="caution">
    <text evidence="4">The sequence shown here is derived from an EMBL/GenBank/DDBJ whole genome shotgun (WGS) entry which is preliminary data.</text>
</comment>
<keyword evidence="2" id="KW-0560">Oxidoreductase</keyword>
<dbReference type="PANTHER" id="PTHR30004">
    <property type="entry name" value="4-HYDROXYTHREONINE-4-PHOSPHATE DEHYDROGENASE"/>
    <property type="match status" value="1"/>
</dbReference>
<dbReference type="EMBL" id="JQZV01000008">
    <property type="protein sequence ID" value="KGN92684.1"/>
    <property type="molecule type" value="Genomic_DNA"/>
</dbReference>
<dbReference type="Gene3D" id="3.40.718.10">
    <property type="entry name" value="Isopropylmalate Dehydrogenase"/>
    <property type="match status" value="1"/>
</dbReference>
<dbReference type="Proteomes" id="UP000030101">
    <property type="component" value="Unassembled WGS sequence"/>
</dbReference>
<gene>
    <name evidence="4" type="ORF">HQ43_04095</name>
</gene>
<dbReference type="Pfam" id="PF04166">
    <property type="entry name" value="PdxA"/>
    <property type="match status" value="1"/>
</dbReference>
<dbReference type="InterPro" id="IPR005255">
    <property type="entry name" value="PdxA_fam"/>
</dbReference>
<dbReference type="RefSeq" id="WP_036789962.1">
    <property type="nucleotide sequence ID" value="NZ_JQZV01000008.1"/>
</dbReference>
<evidence type="ECO:0000313" key="5">
    <source>
        <dbReference type="Proteomes" id="UP000030101"/>
    </source>
</evidence>
<protein>
    <recommendedName>
        <fullName evidence="6">4-hydroxythreonine-4-phosphate dehydrogenase</fullName>
    </recommendedName>
</protein>
<sequence>MSNNKIKIGITPGDPNGVGYEVVIKTLLDNSILDLHTPILYANPKIFSFYKKSLDPDNTIQYHLIQSAEEAEPNIVNIVPTSGEGDDNFRVNPGSADIAAGSFAVASLLAAKRDLDAGHIKCIVTGPIDKYTAHHEAFPFKGHTEFLTSHFATIENKSLMLMVAGENIVAPVTNHIPLRYVPEALSVNLIVEKCILLDMALRRDFGIVKPQIAILALNPHAGENGLLGREEIEIIGPAIETLFNEHQIHAFGPFSPDGYWGNSMDEKFDATLCMYHDQALIPFKIKHMQVGVNFTSGLNIVRTSPDHGTAYDIAGSGTADETSFRNALYLAIDVYHNRERFDEAVRNPLRKTFYDKGKDIGLEDLQTKMEDEE</sequence>
<name>A0ABR4XLC5_9PORP</name>
<evidence type="ECO:0000313" key="4">
    <source>
        <dbReference type="EMBL" id="KGN92684.1"/>
    </source>
</evidence>
<keyword evidence="5" id="KW-1185">Reference proteome</keyword>
<organism evidence="4 5">
    <name type="scientific">Porphyromonas canoris</name>
    <dbReference type="NCBI Taxonomy" id="36875"/>
    <lineage>
        <taxon>Bacteria</taxon>
        <taxon>Pseudomonadati</taxon>
        <taxon>Bacteroidota</taxon>
        <taxon>Bacteroidia</taxon>
        <taxon>Bacteroidales</taxon>
        <taxon>Porphyromonadaceae</taxon>
        <taxon>Porphyromonas</taxon>
    </lineage>
</organism>
<keyword evidence="3" id="KW-0520">NAD</keyword>
<keyword evidence="1" id="KW-0479">Metal-binding</keyword>